<organism evidence="1 2">
    <name type="scientific">Streptococcus parasuis</name>
    <dbReference type="NCBI Taxonomy" id="1501662"/>
    <lineage>
        <taxon>Bacteria</taxon>
        <taxon>Bacillati</taxon>
        <taxon>Bacillota</taxon>
        <taxon>Bacilli</taxon>
        <taxon>Lactobacillales</taxon>
        <taxon>Streptococcaceae</taxon>
        <taxon>Streptococcus</taxon>
    </lineage>
</organism>
<dbReference type="InterPro" id="IPR021145">
    <property type="entry name" value="Portal_protein_SPP1_Gp6-like"/>
</dbReference>
<dbReference type="InterPro" id="IPR006432">
    <property type="entry name" value="Phage_portal_A118-type"/>
</dbReference>
<dbReference type="Proteomes" id="UP001549134">
    <property type="component" value="Unassembled WGS sequence"/>
</dbReference>
<gene>
    <name evidence="1" type="ORF">ABID50_000232</name>
</gene>
<sequence>MAQMTDKELQTILDHPKISLSKDEVERIREDFTIYAGKHPQVEYLNSMRKKKKRDFQGLNMTKVASEYIANIVFNEQCEINISEEHAEAKEFINKVLEDNKFIKNLSTYLEPMFATGGLAVRPYVDNGRIEFSWCLADTFYPLKSNTNDITECVIASRSINVENDKEIFYTLLEFHEWQGNDYVITNELYRSERKEVVGRRVSVSMLYADLPERVVFNAAVAPLNQPLFSYLKPVGFNNISPRSPLGLSLVDNAKSTIKRIDEVSDQFFWEIKKGKRRIIASDHFVNTSIDPVSGRPIQYFDEDEDMFLALPSAIDDMQWKDITPEIRSQQYIASLNNFLATLEMQIKVSPGTFYFDGAGVKTATEVISEDSLTFRTRSGNVNAVSEFIKDVLISVFELASRTIGPDGKLLYTGEIPTKSDIGIDFDDGIFTDKKSQLDYYAQAQSAGLIPKTIVIQRLFDVDDSTAKEWLELMVAENNSANPLLKQISAEQSLLGGDE</sequence>
<dbReference type="Pfam" id="PF05133">
    <property type="entry name" value="SPP1_portal"/>
    <property type="match status" value="1"/>
</dbReference>
<accession>A0ABV2EPI0</accession>
<keyword evidence="2" id="KW-1185">Reference proteome</keyword>
<dbReference type="NCBIfam" id="TIGR01542">
    <property type="entry name" value="A118_put_portal"/>
    <property type="match status" value="1"/>
</dbReference>
<comment type="caution">
    <text evidence="1">The sequence shown here is derived from an EMBL/GenBank/DDBJ whole genome shotgun (WGS) entry which is preliminary data.</text>
</comment>
<protein>
    <submittedName>
        <fullName evidence="1">A118 family predicted phage portal protein</fullName>
    </submittedName>
</protein>
<reference evidence="1 2" key="1">
    <citation type="submission" date="2024-06" db="EMBL/GenBank/DDBJ databases">
        <title>Genomic Encyclopedia of Type Strains, Phase IV (KMG-IV): sequencing the most valuable type-strain genomes for metagenomic binning, comparative biology and taxonomic classification.</title>
        <authorList>
            <person name="Goeker M."/>
        </authorList>
    </citation>
    <scope>NUCLEOTIDE SEQUENCE [LARGE SCALE GENOMIC DNA]</scope>
    <source>
        <strain evidence="1 2">DSM 29126</strain>
    </source>
</reference>
<proteinExistence type="predicted"/>
<dbReference type="PIRSF" id="PIRSF011911">
    <property type="entry name" value="A118_put_portal"/>
    <property type="match status" value="1"/>
</dbReference>
<name>A0ABV2EPI0_9STRE</name>
<evidence type="ECO:0000313" key="2">
    <source>
        <dbReference type="Proteomes" id="UP001549134"/>
    </source>
</evidence>
<dbReference type="EMBL" id="JBEPLX010000002">
    <property type="protein sequence ID" value="MET3533082.1"/>
    <property type="molecule type" value="Genomic_DNA"/>
</dbReference>
<evidence type="ECO:0000313" key="1">
    <source>
        <dbReference type="EMBL" id="MET3533082.1"/>
    </source>
</evidence>